<dbReference type="Proteomes" id="UP001596378">
    <property type="component" value="Unassembled WGS sequence"/>
</dbReference>
<feature type="compositionally biased region" description="Low complexity" evidence="1">
    <location>
        <begin position="25"/>
        <end position="60"/>
    </location>
</feature>
<comment type="caution">
    <text evidence="2">The sequence shown here is derived from an EMBL/GenBank/DDBJ whole genome shotgun (WGS) entry which is preliminary data.</text>
</comment>
<dbReference type="EMBL" id="JBHTAI010000024">
    <property type="protein sequence ID" value="MFC7152611.1"/>
    <property type="molecule type" value="Genomic_DNA"/>
</dbReference>
<accession>A0ABW2FKJ7</accession>
<name>A0ABW2FKJ7_9BACL</name>
<evidence type="ECO:0000313" key="3">
    <source>
        <dbReference type="Proteomes" id="UP001596378"/>
    </source>
</evidence>
<proteinExistence type="predicted"/>
<reference evidence="3" key="1">
    <citation type="journal article" date="2019" name="Int. J. Syst. Evol. Microbiol.">
        <title>The Global Catalogue of Microorganisms (GCM) 10K type strain sequencing project: providing services to taxonomists for standard genome sequencing and annotation.</title>
        <authorList>
            <consortium name="The Broad Institute Genomics Platform"/>
            <consortium name="The Broad Institute Genome Sequencing Center for Infectious Disease"/>
            <person name="Wu L."/>
            <person name="Ma J."/>
        </authorList>
    </citation>
    <scope>NUCLEOTIDE SEQUENCE [LARGE SCALE GENOMIC DNA]</scope>
    <source>
        <strain evidence="3">KCTC 12907</strain>
    </source>
</reference>
<protein>
    <submittedName>
        <fullName evidence="2">Uncharacterized protein</fullName>
    </submittedName>
</protein>
<feature type="region of interest" description="Disordered" evidence="1">
    <location>
        <begin position="1"/>
        <end position="69"/>
    </location>
</feature>
<keyword evidence="3" id="KW-1185">Reference proteome</keyword>
<sequence>MAKLPLPEQQSSANPQASDNDEPESSSASEAPPVESGGPTEPSETSVETSTVHSSVSPEEPAVPNHSSFQAKSPSLAYLKLGYTDKDVIKRYGTPKDTYPLPDDAETIEIWEYDGLSVGLNERDKVVYIEIASKTVDTGIEKLDYGMKGAQAAELLGIPEGSRTNVLSLEVSGGWLKLDLDPDTQNVLALKLLDRNL</sequence>
<evidence type="ECO:0000256" key="1">
    <source>
        <dbReference type="SAM" id="MobiDB-lite"/>
    </source>
</evidence>
<gene>
    <name evidence="2" type="ORF">ACFQMJ_29095</name>
</gene>
<evidence type="ECO:0000313" key="2">
    <source>
        <dbReference type="EMBL" id="MFC7152611.1"/>
    </source>
</evidence>
<organism evidence="2 3">
    <name type="scientific">Cohnella cellulosilytica</name>
    <dbReference type="NCBI Taxonomy" id="986710"/>
    <lineage>
        <taxon>Bacteria</taxon>
        <taxon>Bacillati</taxon>
        <taxon>Bacillota</taxon>
        <taxon>Bacilli</taxon>
        <taxon>Bacillales</taxon>
        <taxon>Paenibacillaceae</taxon>
        <taxon>Cohnella</taxon>
    </lineage>
</organism>